<evidence type="ECO:0000256" key="1">
    <source>
        <dbReference type="ARBA" id="ARBA00022617"/>
    </source>
</evidence>
<dbReference type="PANTHER" id="PTHR35008:SF4">
    <property type="entry name" value="BLL4482 PROTEIN"/>
    <property type="match status" value="1"/>
</dbReference>
<feature type="domain" description="Cytochrome c" evidence="6">
    <location>
        <begin position="49"/>
        <end position="142"/>
    </location>
</feature>
<dbReference type="Pfam" id="PF13442">
    <property type="entry name" value="Cytochrome_CBB3"/>
    <property type="match status" value="1"/>
</dbReference>
<dbReference type="AlphaFoldDB" id="M1YJS2"/>
<evidence type="ECO:0000259" key="6">
    <source>
        <dbReference type="PROSITE" id="PS51007"/>
    </source>
</evidence>
<dbReference type="InParanoid" id="M1YJS2"/>
<evidence type="ECO:0000313" key="8">
    <source>
        <dbReference type="Proteomes" id="UP000011704"/>
    </source>
</evidence>
<evidence type="ECO:0000256" key="5">
    <source>
        <dbReference type="SAM" id="SignalP"/>
    </source>
</evidence>
<dbReference type="InterPro" id="IPR036909">
    <property type="entry name" value="Cyt_c-like_dom_sf"/>
</dbReference>
<reference evidence="7 8" key="1">
    <citation type="journal article" date="2013" name="Front. Microbiol.">
        <title>The genome of Nitrospina gracilis illuminates the metabolism and evolution of the major marine nitrite oxidizer.</title>
        <authorList>
            <person name="Luecker S."/>
            <person name="Nowka B."/>
            <person name="Rattei T."/>
            <person name="Spieck E."/>
            <person name="and Daims H."/>
        </authorList>
    </citation>
    <scope>NUCLEOTIDE SEQUENCE [LARGE SCALE GENOMIC DNA]</scope>
    <source>
        <strain evidence="7 8">3/211</strain>
    </source>
</reference>
<keyword evidence="8" id="KW-1185">Reference proteome</keyword>
<name>M1YJS2_NITG3</name>
<feature type="chain" id="PRO_5004019722" evidence="5">
    <location>
        <begin position="24"/>
        <end position="144"/>
    </location>
</feature>
<dbReference type="STRING" id="1266370.NITGR_360056"/>
<dbReference type="RefSeq" id="WP_005008579.1">
    <property type="nucleotide sequence ID" value="NZ_HG422173.1"/>
</dbReference>
<comment type="caution">
    <text evidence="7">The sequence shown here is derived from an EMBL/GenBank/DDBJ whole genome shotgun (WGS) entry which is preliminary data.</text>
</comment>
<sequence>MKKSLIALVVAVLTMFVANAAFAGGDCPQKRKTKKAPGSVYSKDKTAKADAKKGKALYTKKAKPMACQMCHGKKGAGDGQLGKALKPAPRNFTCAKTMKDVTPGQMFHIIKNGSPGTGMAPFGKTLSDKDIWNVVKYIREELMK</sequence>
<keyword evidence="1 4" id="KW-0349">Heme</keyword>
<accession>M1YJS2</accession>
<dbReference type="GO" id="GO:0020037">
    <property type="term" value="F:heme binding"/>
    <property type="evidence" value="ECO:0007669"/>
    <property type="project" value="InterPro"/>
</dbReference>
<evidence type="ECO:0000256" key="2">
    <source>
        <dbReference type="ARBA" id="ARBA00022723"/>
    </source>
</evidence>
<dbReference type="PROSITE" id="PS51007">
    <property type="entry name" value="CYTC"/>
    <property type="match status" value="1"/>
</dbReference>
<dbReference type="GO" id="GO:0009055">
    <property type="term" value="F:electron transfer activity"/>
    <property type="evidence" value="ECO:0007669"/>
    <property type="project" value="InterPro"/>
</dbReference>
<feature type="signal peptide" evidence="5">
    <location>
        <begin position="1"/>
        <end position="23"/>
    </location>
</feature>
<evidence type="ECO:0000256" key="4">
    <source>
        <dbReference type="PROSITE-ProRule" id="PRU00433"/>
    </source>
</evidence>
<dbReference type="InterPro" id="IPR051459">
    <property type="entry name" value="Cytochrome_c-type_DH"/>
</dbReference>
<protein>
    <submittedName>
        <fullName evidence="7">Putative Cytochrome c</fullName>
    </submittedName>
</protein>
<evidence type="ECO:0000313" key="7">
    <source>
        <dbReference type="EMBL" id="CCQ90718.1"/>
    </source>
</evidence>
<dbReference type="GO" id="GO:0046872">
    <property type="term" value="F:metal ion binding"/>
    <property type="evidence" value="ECO:0007669"/>
    <property type="project" value="UniProtKB-KW"/>
</dbReference>
<keyword evidence="3 4" id="KW-0408">Iron</keyword>
<organism evidence="7 8">
    <name type="scientific">Nitrospina gracilis (strain 3/211)</name>
    <dbReference type="NCBI Taxonomy" id="1266370"/>
    <lineage>
        <taxon>Bacteria</taxon>
        <taxon>Pseudomonadati</taxon>
        <taxon>Nitrospinota/Tectimicrobiota group</taxon>
        <taxon>Nitrospinota</taxon>
        <taxon>Nitrospinia</taxon>
        <taxon>Nitrospinales</taxon>
        <taxon>Nitrospinaceae</taxon>
        <taxon>Nitrospina</taxon>
    </lineage>
</organism>
<dbReference type="InterPro" id="IPR009056">
    <property type="entry name" value="Cyt_c-like_dom"/>
</dbReference>
<gene>
    <name evidence="7" type="ORF">NITGR_360056</name>
</gene>
<dbReference type="Gene3D" id="1.10.760.10">
    <property type="entry name" value="Cytochrome c-like domain"/>
    <property type="match status" value="1"/>
</dbReference>
<dbReference type="Proteomes" id="UP000011704">
    <property type="component" value="Unassembled WGS sequence"/>
</dbReference>
<dbReference type="PANTHER" id="PTHR35008">
    <property type="entry name" value="BLL4482 PROTEIN-RELATED"/>
    <property type="match status" value="1"/>
</dbReference>
<dbReference type="SUPFAM" id="SSF46626">
    <property type="entry name" value="Cytochrome c"/>
    <property type="match status" value="1"/>
</dbReference>
<keyword evidence="5" id="KW-0732">Signal</keyword>
<evidence type="ECO:0000256" key="3">
    <source>
        <dbReference type="ARBA" id="ARBA00023004"/>
    </source>
</evidence>
<keyword evidence="2 4" id="KW-0479">Metal-binding</keyword>
<dbReference type="HOGENOM" id="CLU_101159_2_2_0"/>
<proteinExistence type="predicted"/>
<dbReference type="EMBL" id="CAQJ01000040">
    <property type="protein sequence ID" value="CCQ90718.1"/>
    <property type="molecule type" value="Genomic_DNA"/>
</dbReference>